<evidence type="ECO:0000256" key="1">
    <source>
        <dbReference type="SAM" id="MobiDB-lite"/>
    </source>
</evidence>
<feature type="transmembrane region" description="Helical" evidence="2">
    <location>
        <begin position="49"/>
        <end position="76"/>
    </location>
</feature>
<reference evidence="3" key="1">
    <citation type="submission" date="2023-02" db="EMBL/GenBank/DDBJ databases">
        <title>Nocardiopsis ansamitocini NBRC 112285.</title>
        <authorList>
            <person name="Ichikawa N."/>
            <person name="Sato H."/>
            <person name="Tonouchi N."/>
        </authorList>
    </citation>
    <scope>NUCLEOTIDE SEQUENCE</scope>
    <source>
        <strain evidence="3">NBRC 112285</strain>
    </source>
</reference>
<comment type="caution">
    <text evidence="3">The sequence shown here is derived from an EMBL/GenBank/DDBJ whole genome shotgun (WGS) entry which is preliminary data.</text>
</comment>
<dbReference type="RefSeq" id="WP_285761287.1">
    <property type="nucleotide sequence ID" value="NZ_BSQG01000009.1"/>
</dbReference>
<keyword evidence="2" id="KW-1133">Transmembrane helix</keyword>
<feature type="region of interest" description="Disordered" evidence="1">
    <location>
        <begin position="147"/>
        <end position="188"/>
    </location>
</feature>
<proteinExistence type="predicted"/>
<dbReference type="Pfam" id="PF14325">
    <property type="entry name" value="DUF4383"/>
    <property type="match status" value="1"/>
</dbReference>
<protein>
    <recommendedName>
        <fullName evidence="5">DUF4383 domain-containing protein</fullName>
    </recommendedName>
</protein>
<name>A0A9W6P9Q1_9ACTN</name>
<sequence>MKLNENRPVDHRLSNVYRFGSGLTGAVLIIFGILGLFNQLAFFDTTGQVIAGLSTNGALSVISVSIGSLLVGGAAIGGTFASTLNTVIGIGFIISGMVNLAVMDTSFNLLAFRIPNVIFSFVVGLMVMTFGMYGRFTGGLPDDNPFWRARHAQKEKAEKEKGPEEKRGPGTSPRVVPPRPAPQSRTRR</sequence>
<accession>A0A9W6P9Q1</accession>
<evidence type="ECO:0008006" key="5">
    <source>
        <dbReference type="Google" id="ProtNLM"/>
    </source>
</evidence>
<keyword evidence="2" id="KW-0472">Membrane</keyword>
<keyword evidence="2" id="KW-0812">Transmembrane</keyword>
<dbReference type="AlphaFoldDB" id="A0A9W6P9Q1"/>
<organism evidence="3 4">
    <name type="scientific">Nocardiopsis ansamitocini</name>
    <dbReference type="NCBI Taxonomy" id="1670832"/>
    <lineage>
        <taxon>Bacteria</taxon>
        <taxon>Bacillati</taxon>
        <taxon>Actinomycetota</taxon>
        <taxon>Actinomycetes</taxon>
        <taxon>Streptosporangiales</taxon>
        <taxon>Nocardiopsidaceae</taxon>
        <taxon>Nocardiopsis</taxon>
    </lineage>
</organism>
<feature type="transmembrane region" description="Helical" evidence="2">
    <location>
        <begin position="114"/>
        <end position="133"/>
    </location>
</feature>
<evidence type="ECO:0000313" key="3">
    <source>
        <dbReference type="EMBL" id="GLU49740.1"/>
    </source>
</evidence>
<evidence type="ECO:0000313" key="4">
    <source>
        <dbReference type="Proteomes" id="UP001165092"/>
    </source>
</evidence>
<feature type="transmembrane region" description="Helical" evidence="2">
    <location>
        <begin position="16"/>
        <end position="37"/>
    </location>
</feature>
<evidence type="ECO:0000256" key="2">
    <source>
        <dbReference type="SAM" id="Phobius"/>
    </source>
</evidence>
<feature type="compositionally biased region" description="Basic and acidic residues" evidence="1">
    <location>
        <begin position="152"/>
        <end position="168"/>
    </location>
</feature>
<gene>
    <name evidence="3" type="ORF">Nans01_40910</name>
</gene>
<feature type="transmembrane region" description="Helical" evidence="2">
    <location>
        <begin position="82"/>
        <end position="102"/>
    </location>
</feature>
<keyword evidence="4" id="KW-1185">Reference proteome</keyword>
<dbReference type="Proteomes" id="UP001165092">
    <property type="component" value="Unassembled WGS sequence"/>
</dbReference>
<dbReference type="EMBL" id="BSQG01000009">
    <property type="protein sequence ID" value="GLU49740.1"/>
    <property type="molecule type" value="Genomic_DNA"/>
</dbReference>